<feature type="binding site" evidence="14">
    <location>
        <position position="449"/>
    </location>
    <ligand>
        <name>Zn(2+)</name>
        <dbReference type="ChEBI" id="CHEBI:29105"/>
        <note>catalytic</note>
    </ligand>
</feature>
<evidence type="ECO:0000256" key="9">
    <source>
        <dbReference type="ARBA" id="ARBA00022840"/>
    </source>
</evidence>
<proteinExistence type="inferred from homology"/>
<comment type="subunit">
    <text evidence="14">Homohexamer.</text>
</comment>
<dbReference type="Proteomes" id="UP000235653">
    <property type="component" value="Unassembled WGS sequence"/>
</dbReference>
<feature type="active site" evidence="14">
    <location>
        <position position="375"/>
    </location>
</feature>
<dbReference type="GO" id="GO:0008270">
    <property type="term" value="F:zinc ion binding"/>
    <property type="evidence" value="ECO:0007669"/>
    <property type="project" value="UniProtKB-UniRule"/>
</dbReference>
<dbReference type="OrthoDB" id="9809379at2"/>
<evidence type="ECO:0000256" key="11">
    <source>
        <dbReference type="ARBA" id="ARBA00023049"/>
    </source>
</evidence>
<dbReference type="FunFam" id="3.40.50.300:FF:000001">
    <property type="entry name" value="ATP-dependent zinc metalloprotease FtsH"/>
    <property type="match status" value="1"/>
</dbReference>
<dbReference type="FunFam" id="1.10.8.60:FF:000001">
    <property type="entry name" value="ATP-dependent zinc metalloprotease FtsH"/>
    <property type="match status" value="1"/>
</dbReference>
<evidence type="ECO:0000256" key="7">
    <source>
        <dbReference type="ARBA" id="ARBA00022801"/>
    </source>
</evidence>
<evidence type="ECO:0000256" key="8">
    <source>
        <dbReference type="ARBA" id="ARBA00022833"/>
    </source>
</evidence>
<evidence type="ECO:0000256" key="12">
    <source>
        <dbReference type="ARBA" id="ARBA00023136"/>
    </source>
</evidence>
<dbReference type="AlphaFoldDB" id="A0A2P5PA99"/>
<keyword evidence="19" id="KW-1185">Reference proteome</keyword>
<comment type="similarity">
    <text evidence="15">Belongs to the AAA ATPase family.</text>
</comment>
<comment type="function">
    <text evidence="14">Acts as a processive, ATP-dependent zinc metallopeptidase for both cytoplasmic and membrane proteins. Plays a role in the quality control of integral membrane proteins.</text>
</comment>
<keyword evidence="3 14" id="KW-0645">Protease</keyword>
<dbReference type="InterPro" id="IPR000642">
    <property type="entry name" value="Peptidase_M41"/>
</dbReference>
<dbReference type="GO" id="GO:0005524">
    <property type="term" value="F:ATP binding"/>
    <property type="evidence" value="ECO:0007669"/>
    <property type="project" value="UniProtKB-UniRule"/>
</dbReference>
<dbReference type="CDD" id="cd19501">
    <property type="entry name" value="RecA-like_FtsH"/>
    <property type="match status" value="1"/>
</dbReference>
<keyword evidence="6 14" id="KW-0547">Nucleotide-binding</keyword>
<keyword evidence="11 14" id="KW-0482">Metalloprotease</keyword>
<gene>
    <name evidence="14" type="primary">ftsH</name>
    <name evidence="18" type="ORF">JP09_000555</name>
</gene>
<dbReference type="Pfam" id="PF01434">
    <property type="entry name" value="Peptidase_M41"/>
    <property type="match status" value="1"/>
</dbReference>
<dbReference type="GO" id="GO:0005886">
    <property type="term" value="C:plasma membrane"/>
    <property type="evidence" value="ECO:0007669"/>
    <property type="project" value="UniProtKB-SubCell"/>
</dbReference>
<evidence type="ECO:0000313" key="19">
    <source>
        <dbReference type="Proteomes" id="UP000235653"/>
    </source>
</evidence>
<dbReference type="NCBIfam" id="TIGR01241">
    <property type="entry name" value="FtsH_fam"/>
    <property type="match status" value="1"/>
</dbReference>
<dbReference type="HAMAP" id="MF_01458">
    <property type="entry name" value="FtsH"/>
    <property type="match status" value="1"/>
</dbReference>
<dbReference type="GO" id="GO:0016887">
    <property type="term" value="F:ATP hydrolysis activity"/>
    <property type="evidence" value="ECO:0007669"/>
    <property type="project" value="UniProtKB-UniRule"/>
</dbReference>
<dbReference type="GO" id="GO:0030163">
    <property type="term" value="P:protein catabolic process"/>
    <property type="evidence" value="ECO:0007669"/>
    <property type="project" value="UniProtKB-UniRule"/>
</dbReference>
<keyword evidence="5 14" id="KW-0479">Metal-binding</keyword>
<evidence type="ECO:0000259" key="17">
    <source>
        <dbReference type="SMART" id="SM00382"/>
    </source>
</evidence>
<comment type="similarity">
    <text evidence="13 14">In the central section; belongs to the AAA ATPase family.</text>
</comment>
<keyword evidence="10 14" id="KW-1133">Transmembrane helix</keyword>
<dbReference type="InterPro" id="IPR003960">
    <property type="entry name" value="ATPase_AAA_CS"/>
</dbReference>
<comment type="cofactor">
    <cofactor evidence="14">
        <name>Zn(2+)</name>
        <dbReference type="ChEBI" id="CHEBI:29105"/>
    </cofactor>
    <text evidence="14">Binds 1 zinc ion per subunit.</text>
</comment>
<feature type="binding site" evidence="14">
    <location>
        <position position="378"/>
    </location>
    <ligand>
        <name>Zn(2+)</name>
        <dbReference type="ChEBI" id="CHEBI:29105"/>
        <note>catalytic</note>
    </ligand>
</feature>
<evidence type="ECO:0000256" key="2">
    <source>
        <dbReference type="ARBA" id="ARBA00010044"/>
    </source>
</evidence>
<evidence type="ECO:0000256" key="4">
    <source>
        <dbReference type="ARBA" id="ARBA00022692"/>
    </source>
</evidence>
<dbReference type="PANTHER" id="PTHR23076">
    <property type="entry name" value="METALLOPROTEASE M41 FTSH"/>
    <property type="match status" value="1"/>
</dbReference>
<comment type="subcellular location">
    <subcellularLocation>
        <location evidence="14">Cell membrane</location>
        <topology evidence="14">Multi-pass membrane protein</topology>
        <orientation evidence="14">Cytoplasmic side</orientation>
    </subcellularLocation>
    <subcellularLocation>
        <location evidence="1">Membrane</location>
    </subcellularLocation>
</comment>
<dbReference type="Gene3D" id="1.20.58.760">
    <property type="entry name" value="Peptidase M41"/>
    <property type="match status" value="1"/>
</dbReference>
<evidence type="ECO:0000256" key="16">
    <source>
        <dbReference type="SAM" id="MobiDB-lite"/>
    </source>
</evidence>
<feature type="transmembrane region" description="Helical" evidence="14">
    <location>
        <begin position="64"/>
        <end position="81"/>
    </location>
</feature>
<evidence type="ECO:0000256" key="15">
    <source>
        <dbReference type="RuleBase" id="RU003651"/>
    </source>
</evidence>
<dbReference type="InterPro" id="IPR037219">
    <property type="entry name" value="Peptidase_M41-like"/>
</dbReference>
<dbReference type="InterPro" id="IPR003959">
    <property type="entry name" value="ATPase_AAA_core"/>
</dbReference>
<dbReference type="InterPro" id="IPR003593">
    <property type="entry name" value="AAA+_ATPase"/>
</dbReference>
<dbReference type="GO" id="GO:0006508">
    <property type="term" value="P:proteolysis"/>
    <property type="evidence" value="ECO:0007669"/>
    <property type="project" value="UniProtKB-KW"/>
</dbReference>
<evidence type="ECO:0000256" key="3">
    <source>
        <dbReference type="ARBA" id="ARBA00022670"/>
    </source>
</evidence>
<dbReference type="SUPFAM" id="SSF52540">
    <property type="entry name" value="P-loop containing nucleoside triphosphate hydrolases"/>
    <property type="match status" value="1"/>
</dbReference>
<keyword evidence="9 14" id="KW-0067">ATP-binding</keyword>
<reference evidence="18 19" key="1">
    <citation type="journal article" date="2017" name="ISME J.">
        <title>Grape pomace compost harbors organohalide-respiring Dehalogenimonas species with novel reductive dehalogenase genes.</title>
        <authorList>
            <person name="Yang Y."/>
            <person name="Higgins S.A."/>
            <person name="Yan J."/>
            <person name="Simsir B."/>
            <person name="Chourey K."/>
            <person name="Iyer R."/>
            <person name="Hettich R.L."/>
            <person name="Baldwin B."/>
            <person name="Ogles D.M."/>
            <person name="Loffler F.E."/>
        </authorList>
    </citation>
    <scope>NUCLEOTIDE SEQUENCE [LARGE SCALE GENOMIC DNA]</scope>
    <source>
        <strain evidence="18 19">GP</strain>
    </source>
</reference>
<dbReference type="PANTHER" id="PTHR23076:SF97">
    <property type="entry name" value="ATP-DEPENDENT ZINC METALLOPROTEASE YME1L1"/>
    <property type="match status" value="1"/>
</dbReference>
<evidence type="ECO:0000256" key="10">
    <source>
        <dbReference type="ARBA" id="ARBA00022989"/>
    </source>
</evidence>
<dbReference type="SUPFAM" id="SSF140990">
    <property type="entry name" value="FtsH protease domain-like"/>
    <property type="match status" value="1"/>
</dbReference>
<dbReference type="SMART" id="SM00382">
    <property type="entry name" value="AAA"/>
    <property type="match status" value="1"/>
</dbReference>
<dbReference type="EMBL" id="JQAN02000001">
    <property type="protein sequence ID" value="PPD59236.1"/>
    <property type="molecule type" value="Genomic_DNA"/>
</dbReference>
<feature type="binding site" evidence="14">
    <location>
        <begin position="152"/>
        <end position="159"/>
    </location>
    <ligand>
        <name>ATP</name>
        <dbReference type="ChEBI" id="CHEBI:30616"/>
    </ligand>
</feature>
<dbReference type="EC" id="3.4.24.-" evidence="14"/>
<evidence type="ECO:0000256" key="13">
    <source>
        <dbReference type="ARBA" id="ARBA00061570"/>
    </source>
</evidence>
<evidence type="ECO:0000256" key="1">
    <source>
        <dbReference type="ARBA" id="ARBA00004370"/>
    </source>
</evidence>
<dbReference type="InterPro" id="IPR005936">
    <property type="entry name" value="FtsH"/>
</dbReference>
<organism evidence="18 19">
    <name type="scientific">Dehalogenimonas etheniformans</name>
    <dbReference type="NCBI Taxonomy" id="1536648"/>
    <lineage>
        <taxon>Bacteria</taxon>
        <taxon>Bacillati</taxon>
        <taxon>Chloroflexota</taxon>
        <taxon>Dehalococcoidia</taxon>
        <taxon>Dehalococcoidales</taxon>
        <taxon>Dehalococcoidaceae</taxon>
        <taxon>Dehalogenimonas</taxon>
    </lineage>
</organism>
<dbReference type="InterPro" id="IPR027417">
    <property type="entry name" value="P-loop_NTPase"/>
</dbReference>
<dbReference type="FunFam" id="1.20.58.760:FF:000001">
    <property type="entry name" value="ATP-dependent zinc metalloprotease FtsH"/>
    <property type="match status" value="1"/>
</dbReference>
<dbReference type="InterPro" id="IPR041569">
    <property type="entry name" value="AAA_lid_3"/>
</dbReference>
<keyword evidence="8 14" id="KW-0862">Zinc</keyword>
<comment type="caution">
    <text evidence="14">Lacks conserved residue(s) required for the propagation of feature annotation.</text>
</comment>
<dbReference type="Pfam" id="PF00004">
    <property type="entry name" value="AAA"/>
    <property type="match status" value="1"/>
</dbReference>
<dbReference type="GO" id="GO:0004222">
    <property type="term" value="F:metalloendopeptidase activity"/>
    <property type="evidence" value="ECO:0007669"/>
    <property type="project" value="InterPro"/>
</dbReference>
<protein>
    <recommendedName>
        <fullName evidence="14">ATP-dependent zinc metalloprotease FtsH</fullName>
        <ecNumber evidence="14">3.4.24.-</ecNumber>
    </recommendedName>
</protein>
<feature type="binding site" evidence="14">
    <location>
        <position position="374"/>
    </location>
    <ligand>
        <name>Zn(2+)</name>
        <dbReference type="ChEBI" id="CHEBI:29105"/>
        <note>catalytic</note>
    </ligand>
</feature>
<dbReference type="Pfam" id="PF17862">
    <property type="entry name" value="AAA_lid_3"/>
    <property type="match status" value="1"/>
</dbReference>
<evidence type="ECO:0000313" key="18">
    <source>
        <dbReference type="EMBL" id="PPD59236.1"/>
    </source>
</evidence>
<feature type="domain" description="AAA+ ATPase" evidence="17">
    <location>
        <begin position="144"/>
        <end position="283"/>
    </location>
</feature>
<accession>A0A2P5PA99</accession>
<evidence type="ECO:0000256" key="5">
    <source>
        <dbReference type="ARBA" id="ARBA00022723"/>
    </source>
</evidence>
<sequence length="574" mass="62037">MSMAVDAPASIPITDSNGTAKTASTGTVLTTNIDSLNMADLKSLGFVFPVNTSTNAAASNLTSLLIYLGIPVLFILMFFFFTRRQAAGGDVAGFGRSGAKLLSPDRPKVTFADVAGVEEAKQDLQEVVEFLKDRAKFQAIGATIPKGVLLVGPPGTGKTLLARALAGEAGVPFFSISGSEFVELFVGVGAARVRNLFSEAKKMAPCIIFIDELDAVGRQRAGNIPGSHEEREQTLNQILVEMDGFDPNIGVIVLAATNRVDVLDQALLRPGRFDRRVTLDRPDTNGRIAILKIHSKGKALAKDVDIELIAKQTHGFSGADLAELMNEAAILAVRRDKKIINQEELADSIDRVLAGPERKSLAIRPKDKELTAYHEAGHALVARNLPNIDPVLKISIVARGSMGGYTRFLEEDRYFITVSQFKSTLATFMAGHAAEQMVFNEVSTGPHGDIKQATDIARRMVTEYSMSDKLGFRTYGQTTVQGYLGIGPPEMKDYSEDTARQIDDEVRVILENAHDTARKILSENRPRLDHLAGILLTKETLEGPELEKAFTEPITEQPVANSANSTGSAGQTQA</sequence>
<comment type="caution">
    <text evidence="18">The sequence shown here is derived from an EMBL/GenBank/DDBJ whole genome shotgun (WGS) entry which is preliminary data.</text>
</comment>
<keyword evidence="12 14" id="KW-0472">Membrane</keyword>
<name>A0A2P5PA99_9CHLR</name>
<comment type="similarity">
    <text evidence="2 14">In the C-terminal section; belongs to the peptidase M41 family.</text>
</comment>
<evidence type="ECO:0000256" key="6">
    <source>
        <dbReference type="ARBA" id="ARBA00022741"/>
    </source>
</evidence>
<dbReference type="PROSITE" id="PS00674">
    <property type="entry name" value="AAA"/>
    <property type="match status" value="1"/>
</dbReference>
<keyword evidence="14" id="KW-1003">Cell membrane</keyword>
<evidence type="ECO:0000256" key="14">
    <source>
        <dbReference type="HAMAP-Rule" id="MF_01458"/>
    </source>
</evidence>
<feature type="region of interest" description="Disordered" evidence="16">
    <location>
        <begin position="551"/>
        <end position="574"/>
    </location>
</feature>
<dbReference type="Gene3D" id="3.40.50.300">
    <property type="entry name" value="P-loop containing nucleotide triphosphate hydrolases"/>
    <property type="match status" value="1"/>
</dbReference>
<dbReference type="Gene3D" id="1.10.8.60">
    <property type="match status" value="1"/>
</dbReference>
<feature type="compositionally biased region" description="Polar residues" evidence="16">
    <location>
        <begin position="558"/>
        <end position="574"/>
    </location>
</feature>
<dbReference type="GO" id="GO:0004176">
    <property type="term" value="F:ATP-dependent peptidase activity"/>
    <property type="evidence" value="ECO:0007669"/>
    <property type="project" value="InterPro"/>
</dbReference>
<keyword evidence="4 14" id="KW-0812">Transmembrane</keyword>
<keyword evidence="7 14" id="KW-0378">Hydrolase</keyword>